<comment type="caution">
    <text evidence="3">The sequence shown here is derived from an EMBL/GenBank/DDBJ whole genome shotgun (WGS) entry which is preliminary data.</text>
</comment>
<evidence type="ECO:0000256" key="2">
    <source>
        <dbReference type="SAM" id="Phobius"/>
    </source>
</evidence>
<dbReference type="OrthoDB" id="3177508at2"/>
<feature type="region of interest" description="Disordered" evidence="1">
    <location>
        <begin position="1"/>
        <end position="41"/>
    </location>
</feature>
<feature type="transmembrane region" description="Helical" evidence="2">
    <location>
        <begin position="73"/>
        <end position="91"/>
    </location>
</feature>
<gene>
    <name evidence="3" type="ORF">C1877_11415</name>
</gene>
<evidence type="ECO:0000313" key="3">
    <source>
        <dbReference type="EMBL" id="RDB63479.1"/>
    </source>
</evidence>
<proteinExistence type="predicted"/>
<evidence type="ECO:0000256" key="1">
    <source>
        <dbReference type="SAM" id="MobiDB-lite"/>
    </source>
</evidence>
<feature type="compositionally biased region" description="Basic and acidic residues" evidence="1">
    <location>
        <begin position="1"/>
        <end position="11"/>
    </location>
</feature>
<keyword evidence="2" id="KW-0812">Transmembrane</keyword>
<dbReference type="AlphaFoldDB" id="A0A369LXY1"/>
<organism evidence="3 4">
    <name type="scientific">Gordonibacter pamelaeae</name>
    <dbReference type="NCBI Taxonomy" id="471189"/>
    <lineage>
        <taxon>Bacteria</taxon>
        <taxon>Bacillati</taxon>
        <taxon>Actinomycetota</taxon>
        <taxon>Coriobacteriia</taxon>
        <taxon>Eggerthellales</taxon>
        <taxon>Eggerthellaceae</taxon>
        <taxon>Gordonibacter</taxon>
    </lineage>
</organism>
<feature type="transmembrane region" description="Helical" evidence="2">
    <location>
        <begin position="47"/>
        <end position="67"/>
    </location>
</feature>
<evidence type="ECO:0000313" key="4">
    <source>
        <dbReference type="Proteomes" id="UP000254000"/>
    </source>
</evidence>
<keyword evidence="2" id="KW-0472">Membrane</keyword>
<dbReference type="RefSeq" id="WP_049783980.1">
    <property type="nucleotide sequence ID" value="NZ_CABMMS010000007.1"/>
</dbReference>
<protein>
    <submittedName>
        <fullName evidence="3">Tat pathway signal protein</fullName>
    </submittedName>
</protein>
<accession>A0A369LXY1</accession>
<feature type="transmembrane region" description="Helical" evidence="2">
    <location>
        <begin position="124"/>
        <end position="145"/>
    </location>
</feature>
<reference evidence="3 4" key="1">
    <citation type="journal article" date="2018" name="Elife">
        <title>Discovery and characterization of a prevalent human gut bacterial enzyme sufficient for the inactivation of a family of plant toxins.</title>
        <authorList>
            <person name="Koppel N."/>
            <person name="Bisanz J.E."/>
            <person name="Pandelia M.E."/>
            <person name="Turnbaugh P.J."/>
            <person name="Balskus E.P."/>
        </authorList>
    </citation>
    <scope>NUCLEOTIDE SEQUENCE [LARGE SCALE GENOMIC DNA]</scope>
    <source>
        <strain evidence="3 4">3C</strain>
    </source>
</reference>
<keyword evidence="2" id="KW-1133">Transmembrane helix</keyword>
<keyword evidence="4" id="KW-1185">Reference proteome</keyword>
<feature type="transmembrane region" description="Helical" evidence="2">
    <location>
        <begin position="98"/>
        <end position="118"/>
    </location>
</feature>
<sequence>MGGQREGDRLGAEGAAQAARGTLAGMESRKTSGNAPAPSGRSKMRPFIVAGRWAVAVAWGVAVVALWPAIPRMFAAFLLAFLLVNALWQHAELKRACAMAFALTGLLAIVGEVALGTADYVSVPVLWLVDALGAVIGVLVAYTALPPIDRAINRLG</sequence>
<name>A0A369LXY1_9ACTN</name>
<dbReference type="Proteomes" id="UP000254000">
    <property type="component" value="Unassembled WGS sequence"/>
</dbReference>
<dbReference type="EMBL" id="PPTS01000007">
    <property type="protein sequence ID" value="RDB63479.1"/>
    <property type="molecule type" value="Genomic_DNA"/>
</dbReference>
<dbReference type="GeneID" id="78360302"/>